<dbReference type="HOGENOM" id="CLU_1048325_0_0_0"/>
<dbReference type="InterPro" id="IPR029063">
    <property type="entry name" value="SAM-dependent_MTases_sf"/>
</dbReference>
<evidence type="ECO:0000313" key="2">
    <source>
        <dbReference type="EMBL" id="EAQ82061.1"/>
    </source>
</evidence>
<name>A3ZM92_9BACT</name>
<reference evidence="2 3" key="1">
    <citation type="submission" date="2006-02" db="EMBL/GenBank/DDBJ databases">
        <authorList>
            <person name="Amann R."/>
            <person name="Ferriera S."/>
            <person name="Johnson J."/>
            <person name="Kravitz S."/>
            <person name="Halpern A."/>
            <person name="Remington K."/>
            <person name="Beeson K."/>
            <person name="Tran B."/>
            <person name="Rogers Y.-H."/>
            <person name="Friedman R."/>
            <person name="Venter J.C."/>
        </authorList>
    </citation>
    <scope>NUCLEOTIDE SEQUENCE [LARGE SCALE GENOMIC DNA]</scope>
    <source>
        <strain evidence="2 3">DSM 3645</strain>
    </source>
</reference>
<feature type="domain" description="Methyltransferase" evidence="1">
    <location>
        <begin position="48"/>
        <end position="143"/>
    </location>
</feature>
<dbReference type="STRING" id="314230.DSM3645_00065"/>
<protein>
    <submittedName>
        <fullName evidence="2">N,N-dimethyltransferase-like protein</fullName>
    </submittedName>
</protein>
<dbReference type="GO" id="GO:0008168">
    <property type="term" value="F:methyltransferase activity"/>
    <property type="evidence" value="ECO:0007669"/>
    <property type="project" value="UniProtKB-KW"/>
</dbReference>
<dbReference type="Gene3D" id="3.40.50.150">
    <property type="entry name" value="Vaccinia Virus protein VP39"/>
    <property type="match status" value="1"/>
</dbReference>
<evidence type="ECO:0000313" key="3">
    <source>
        <dbReference type="Proteomes" id="UP000004358"/>
    </source>
</evidence>
<dbReference type="OrthoDB" id="9811589at2"/>
<keyword evidence="2" id="KW-0808">Transferase</keyword>
<dbReference type="SUPFAM" id="SSF53335">
    <property type="entry name" value="S-adenosyl-L-methionine-dependent methyltransferases"/>
    <property type="match status" value="1"/>
</dbReference>
<dbReference type="Proteomes" id="UP000004358">
    <property type="component" value="Unassembled WGS sequence"/>
</dbReference>
<dbReference type="Pfam" id="PF13649">
    <property type="entry name" value="Methyltransf_25"/>
    <property type="match status" value="1"/>
</dbReference>
<dbReference type="CDD" id="cd02440">
    <property type="entry name" value="AdoMet_MTases"/>
    <property type="match status" value="1"/>
</dbReference>
<dbReference type="InterPro" id="IPR041698">
    <property type="entry name" value="Methyltransf_25"/>
</dbReference>
<dbReference type="GO" id="GO:0032259">
    <property type="term" value="P:methylation"/>
    <property type="evidence" value="ECO:0007669"/>
    <property type="project" value="UniProtKB-KW"/>
</dbReference>
<dbReference type="EMBL" id="AANZ01000002">
    <property type="protein sequence ID" value="EAQ82061.1"/>
    <property type="molecule type" value="Genomic_DNA"/>
</dbReference>
<evidence type="ECO:0000259" key="1">
    <source>
        <dbReference type="Pfam" id="PF13649"/>
    </source>
</evidence>
<gene>
    <name evidence="2" type="ORF">DSM3645_00065</name>
</gene>
<dbReference type="RefSeq" id="WP_002649903.1">
    <property type="nucleotide sequence ID" value="NZ_AANZ01000002.1"/>
</dbReference>
<organism evidence="2 3">
    <name type="scientific">Blastopirellula marina DSM 3645</name>
    <dbReference type="NCBI Taxonomy" id="314230"/>
    <lineage>
        <taxon>Bacteria</taxon>
        <taxon>Pseudomonadati</taxon>
        <taxon>Planctomycetota</taxon>
        <taxon>Planctomycetia</taxon>
        <taxon>Pirellulales</taxon>
        <taxon>Pirellulaceae</taxon>
        <taxon>Blastopirellula</taxon>
    </lineage>
</organism>
<proteinExistence type="predicted"/>
<dbReference type="AlphaFoldDB" id="A3ZM92"/>
<accession>A3ZM92</accession>
<dbReference type="Gene3D" id="2.20.130.10">
    <property type="entry name" value="CAC2371-like domains"/>
    <property type="match status" value="1"/>
</dbReference>
<comment type="caution">
    <text evidence="2">The sequence shown here is derived from an EMBL/GenBank/DDBJ whole genome shotgun (WGS) entry which is preliminary data.</text>
</comment>
<keyword evidence="2" id="KW-0489">Methyltransferase</keyword>
<sequence>MNEPRATADIYDLPEYYDIIFADEWEAEFDFLRFCFDRYVDGPTQRLLEPACGTGRLLVELHGVGYTVAGVELNEKMTRYCRERCPGADLLSGDMANFRLDQFAHSEPFDAGFNMINSVRHLLSEELAVAHFRCMAAAIRPGGIYIVGLHLTPTIGQPLEDETWVATRDDVTVTCHLETYDRDLDARIERASLGYDIEKNGHEVQVVGDLSFRTYTAAQLQQTLQTAGGWRIAATYDFTYDQDEPIVVGEVSEDVVYVLQRL</sequence>